<dbReference type="AlphaFoldDB" id="A0A9Q0NF09"/>
<organism evidence="1 2">
    <name type="scientific">Pseudolycoriella hygida</name>
    <dbReference type="NCBI Taxonomy" id="35572"/>
    <lineage>
        <taxon>Eukaryota</taxon>
        <taxon>Metazoa</taxon>
        <taxon>Ecdysozoa</taxon>
        <taxon>Arthropoda</taxon>
        <taxon>Hexapoda</taxon>
        <taxon>Insecta</taxon>
        <taxon>Pterygota</taxon>
        <taxon>Neoptera</taxon>
        <taxon>Endopterygota</taxon>
        <taxon>Diptera</taxon>
        <taxon>Nematocera</taxon>
        <taxon>Sciaroidea</taxon>
        <taxon>Sciaridae</taxon>
        <taxon>Pseudolycoriella</taxon>
    </lineage>
</organism>
<keyword evidence="2" id="KW-1185">Reference proteome</keyword>
<dbReference type="OrthoDB" id="2016582at2759"/>
<evidence type="ECO:0000313" key="1">
    <source>
        <dbReference type="EMBL" id="KAJ6648441.1"/>
    </source>
</evidence>
<name>A0A9Q0NF09_9DIPT</name>
<protein>
    <submittedName>
        <fullName evidence="1">Uncharacterized protein</fullName>
    </submittedName>
</protein>
<accession>A0A9Q0NF09</accession>
<dbReference type="Proteomes" id="UP001151699">
    <property type="component" value="Chromosome A"/>
</dbReference>
<proteinExistence type="predicted"/>
<reference evidence="1" key="1">
    <citation type="submission" date="2022-07" db="EMBL/GenBank/DDBJ databases">
        <authorList>
            <person name="Trinca V."/>
            <person name="Uliana J.V.C."/>
            <person name="Torres T.T."/>
            <person name="Ward R.J."/>
            <person name="Monesi N."/>
        </authorList>
    </citation>
    <scope>NUCLEOTIDE SEQUENCE</scope>
    <source>
        <strain evidence="1">HSMRA1968</strain>
        <tissue evidence="1">Whole embryos</tissue>
    </source>
</reference>
<comment type="caution">
    <text evidence="1">The sequence shown here is derived from an EMBL/GenBank/DDBJ whole genome shotgun (WGS) entry which is preliminary data.</text>
</comment>
<evidence type="ECO:0000313" key="2">
    <source>
        <dbReference type="Proteomes" id="UP001151699"/>
    </source>
</evidence>
<dbReference type="EMBL" id="WJQU01000001">
    <property type="protein sequence ID" value="KAJ6648441.1"/>
    <property type="molecule type" value="Genomic_DNA"/>
</dbReference>
<gene>
    <name evidence="1" type="ORF">Bhyg_03669</name>
</gene>
<sequence>MFTCLSVNQSKCELFIPSDIHKDEITRVFREVAPNIKIIGEEELSLLGSPLTALASNSILAAKINTYQLLSDRLLNIQRHTALFLLRNCLAIPMMTYLIRSAPIFENILLKKLDEILKSSLEHILNASLEVENWVQATLPVSLGGIGIRQLSSLAVPAYCSSVYSTKDLVSQIFDPSINFTDRHLEKAEEIWKSIANVTDVPLNKQHQKSWDIPIAMKEAAVDKRNDYRTVCNSYHFIAFAVDCLGGWSQEAKAFGSELARRLKYCSAFLEQIHLYVVV</sequence>